<proteinExistence type="predicted"/>
<protein>
    <recommendedName>
        <fullName evidence="4">Autophagy-related protein 16 domain-containing protein</fullName>
    </recommendedName>
</protein>
<evidence type="ECO:0008006" key="4">
    <source>
        <dbReference type="Google" id="ProtNLM"/>
    </source>
</evidence>
<evidence type="ECO:0000313" key="3">
    <source>
        <dbReference type="Proteomes" id="UP001178461"/>
    </source>
</evidence>
<name>A0AA35PP14_9SAUR</name>
<gene>
    <name evidence="2" type="ORF">PODLI_1B011519</name>
</gene>
<keyword evidence="3" id="KW-1185">Reference proteome</keyword>
<accession>A0AA35PP14</accession>
<organism evidence="2 3">
    <name type="scientific">Podarcis lilfordi</name>
    <name type="common">Lilford's wall lizard</name>
    <dbReference type="NCBI Taxonomy" id="74358"/>
    <lineage>
        <taxon>Eukaryota</taxon>
        <taxon>Metazoa</taxon>
        <taxon>Chordata</taxon>
        <taxon>Craniata</taxon>
        <taxon>Vertebrata</taxon>
        <taxon>Euteleostomi</taxon>
        <taxon>Lepidosauria</taxon>
        <taxon>Squamata</taxon>
        <taxon>Bifurcata</taxon>
        <taxon>Unidentata</taxon>
        <taxon>Episquamata</taxon>
        <taxon>Laterata</taxon>
        <taxon>Lacertibaenia</taxon>
        <taxon>Lacertidae</taxon>
        <taxon>Podarcis</taxon>
    </lineage>
</organism>
<sequence>MPGAGWRRHVRAELQRRERRARGLRLLLERHEKLYGRLDALQTLLAAAEEEGQWSCRPPQEVASVRVQQEMELIELRKEREELHQRVALLTDILREVEAENKEQRAKTRRLAQDLAALTRRHEEAQCQAWALSQEAEGLRRELAEAQGLMQEARRKREELEVRWVREKALEAGRLNQANEQHDRYQRRVRRLQEKLQEAREAAGMIPRPAAAESSPSDSTFSTSCEETSAEGGSSPKVSEAGPAESSPPRASSPLGQRTAAGPIPEAAPAP</sequence>
<feature type="compositionally biased region" description="Low complexity" evidence="1">
    <location>
        <begin position="239"/>
        <end position="265"/>
    </location>
</feature>
<feature type="compositionally biased region" description="Low complexity" evidence="1">
    <location>
        <begin position="214"/>
        <end position="224"/>
    </location>
</feature>
<reference evidence="2" key="1">
    <citation type="submission" date="2022-12" db="EMBL/GenBank/DDBJ databases">
        <authorList>
            <person name="Alioto T."/>
            <person name="Alioto T."/>
            <person name="Gomez Garrido J."/>
        </authorList>
    </citation>
    <scope>NUCLEOTIDE SEQUENCE</scope>
</reference>
<dbReference type="Proteomes" id="UP001178461">
    <property type="component" value="Chromosome 13"/>
</dbReference>
<feature type="region of interest" description="Disordered" evidence="1">
    <location>
        <begin position="198"/>
        <end position="271"/>
    </location>
</feature>
<dbReference type="AlphaFoldDB" id="A0AA35PP14"/>
<dbReference type="EMBL" id="OX395138">
    <property type="protein sequence ID" value="CAI5791692.1"/>
    <property type="molecule type" value="Genomic_DNA"/>
</dbReference>
<evidence type="ECO:0000313" key="2">
    <source>
        <dbReference type="EMBL" id="CAI5791692.1"/>
    </source>
</evidence>
<evidence type="ECO:0000256" key="1">
    <source>
        <dbReference type="SAM" id="MobiDB-lite"/>
    </source>
</evidence>